<feature type="coiled-coil region" evidence="1">
    <location>
        <begin position="7"/>
        <end position="65"/>
    </location>
</feature>
<comment type="caution">
    <text evidence="2">The sequence shown here is derived from an EMBL/GenBank/DDBJ whole genome shotgun (WGS) entry which is preliminary data.</text>
</comment>
<organism evidence="2 3">
    <name type="scientific">Algoriphagus aestuariicola</name>
    <dbReference type="NCBI Taxonomy" id="1852016"/>
    <lineage>
        <taxon>Bacteria</taxon>
        <taxon>Pseudomonadati</taxon>
        <taxon>Bacteroidota</taxon>
        <taxon>Cytophagia</taxon>
        <taxon>Cytophagales</taxon>
        <taxon>Cyclobacteriaceae</taxon>
        <taxon>Algoriphagus</taxon>
    </lineage>
</organism>
<dbReference type="RefSeq" id="WP_206567801.1">
    <property type="nucleotide sequence ID" value="NZ_JAFKCW010000001.1"/>
</dbReference>
<reference evidence="2 3" key="1">
    <citation type="submission" date="2021-03" db="EMBL/GenBank/DDBJ databases">
        <title>novel species isolated from a fishpond in China.</title>
        <authorList>
            <person name="Lu H."/>
            <person name="Cai Z."/>
        </authorList>
    </citation>
    <scope>NUCLEOTIDE SEQUENCE [LARGE SCALE GENOMIC DNA]</scope>
    <source>
        <strain evidence="2 3">JCM 31546</strain>
    </source>
</reference>
<sequence length="74" mass="8773">MEKKVLANELKEKNEVLNLREKELAESHKSILDLTEKIERSEKENEALRNLMDALQKKQDSKNEDIVVEYFIKD</sequence>
<name>A0ABS3BKJ1_9BACT</name>
<evidence type="ECO:0000256" key="1">
    <source>
        <dbReference type="SAM" id="Coils"/>
    </source>
</evidence>
<evidence type="ECO:0000313" key="3">
    <source>
        <dbReference type="Proteomes" id="UP000664698"/>
    </source>
</evidence>
<keyword evidence="1" id="KW-0175">Coiled coil</keyword>
<dbReference type="EMBL" id="JAFKCW010000001">
    <property type="protein sequence ID" value="MBN7799828.1"/>
    <property type="molecule type" value="Genomic_DNA"/>
</dbReference>
<proteinExistence type="predicted"/>
<accession>A0ABS3BKJ1</accession>
<keyword evidence="3" id="KW-1185">Reference proteome</keyword>
<gene>
    <name evidence="2" type="ORF">J0A67_03100</name>
</gene>
<protein>
    <submittedName>
        <fullName evidence="2">Uncharacterized protein</fullName>
    </submittedName>
</protein>
<evidence type="ECO:0000313" key="2">
    <source>
        <dbReference type="EMBL" id="MBN7799828.1"/>
    </source>
</evidence>
<dbReference type="Proteomes" id="UP000664698">
    <property type="component" value="Unassembled WGS sequence"/>
</dbReference>